<organism evidence="1 2">
    <name type="scientific">Candidatus Methanomarinus sp</name>
    <dbReference type="NCBI Taxonomy" id="3386244"/>
    <lineage>
        <taxon>Archaea</taxon>
        <taxon>Methanobacteriati</taxon>
        <taxon>Methanobacteriota</taxon>
        <taxon>Stenosarchaea group</taxon>
        <taxon>Methanomicrobia</taxon>
        <taxon>Methanosarcinales</taxon>
        <taxon>ANME-2 cluster</taxon>
        <taxon>Candidatus Methanocomedenaceae</taxon>
        <taxon>Candidatus Methanomarinus</taxon>
    </lineage>
</organism>
<protein>
    <submittedName>
        <fullName evidence="1">TIGR00296 family protein</fullName>
    </submittedName>
</protein>
<gene>
    <name evidence="1" type="ORF">C5S46_07450</name>
</gene>
<reference evidence="1" key="1">
    <citation type="submission" date="2018-09" db="EMBL/GenBank/DDBJ databases">
        <title>A genomic encyclopedia of anaerobic methanotrophic archaea.</title>
        <authorList>
            <person name="Skennerton C.T."/>
            <person name="Chadwick G.L."/>
            <person name="Laso-Perez R."/>
            <person name="Leu A.O."/>
            <person name="Speth D.R."/>
            <person name="Yu H."/>
            <person name="Morgan-Lang C."/>
            <person name="Hatzenpichler R."/>
            <person name="Goudeau D."/>
            <person name="Malmstrom R."/>
            <person name="Woyke T."/>
            <person name="Hallam S."/>
            <person name="Tyson G.W."/>
            <person name="Wegener G."/>
            <person name="Boetius A."/>
            <person name="Orphan V.J."/>
        </authorList>
    </citation>
    <scope>NUCLEOTIDE SEQUENCE</scope>
    <source>
        <strain evidence="1">CONS3730D10UFb2</strain>
    </source>
</reference>
<sequence>MTELLTEKEGNIALELSRRAIIEYLSSNRTIEADDLPSVFYKNRGVFVTLNKRINTIKELRGCIGRPYPVMLLGDAIIISAINAATEDPRFMSVTIKEMDDIEIEVTVLTMPYKLEGRPEELPGKIEIGRHGLIVQKGFNSGLLLPQVAEEHGFNAEDFVTQTCMKAGLAPDAWFDPDTQVCAFEGQIFSQT</sequence>
<accession>A0AC61S8S3</accession>
<evidence type="ECO:0000313" key="2">
    <source>
        <dbReference type="Proteomes" id="UP000315423"/>
    </source>
</evidence>
<dbReference type="Proteomes" id="UP000315423">
    <property type="component" value="Unassembled WGS sequence"/>
</dbReference>
<dbReference type="EMBL" id="QYBA01000255">
    <property type="protein sequence ID" value="TKY91137.1"/>
    <property type="molecule type" value="Genomic_DNA"/>
</dbReference>
<evidence type="ECO:0000313" key="1">
    <source>
        <dbReference type="EMBL" id="TKY91137.1"/>
    </source>
</evidence>
<proteinExistence type="predicted"/>
<name>A0AC61S8S3_9EURY</name>
<comment type="caution">
    <text evidence="1">The sequence shown here is derived from an EMBL/GenBank/DDBJ whole genome shotgun (WGS) entry which is preliminary data.</text>
</comment>